<evidence type="ECO:0000259" key="2">
    <source>
        <dbReference type="Pfam" id="PF07589"/>
    </source>
</evidence>
<keyword evidence="4" id="KW-1185">Reference proteome</keyword>
<proteinExistence type="predicted"/>
<feature type="chain" id="PRO_5045183036" evidence="1">
    <location>
        <begin position="21"/>
        <end position="238"/>
    </location>
</feature>
<dbReference type="InterPro" id="IPR013424">
    <property type="entry name" value="Ice-binding_C"/>
</dbReference>
<gene>
    <name evidence="3" type="ORF">ACFSQZ_07550</name>
</gene>
<evidence type="ECO:0000256" key="1">
    <source>
        <dbReference type="SAM" id="SignalP"/>
    </source>
</evidence>
<name>A0ABW5E4Y8_9BACT</name>
<evidence type="ECO:0000313" key="4">
    <source>
        <dbReference type="Proteomes" id="UP001597297"/>
    </source>
</evidence>
<feature type="signal peptide" evidence="1">
    <location>
        <begin position="1"/>
        <end position="20"/>
    </location>
</feature>
<organism evidence="3 4">
    <name type="scientific">Rubritalea spongiae</name>
    <dbReference type="NCBI Taxonomy" id="430797"/>
    <lineage>
        <taxon>Bacteria</taxon>
        <taxon>Pseudomonadati</taxon>
        <taxon>Verrucomicrobiota</taxon>
        <taxon>Verrucomicrobiia</taxon>
        <taxon>Verrucomicrobiales</taxon>
        <taxon>Rubritaleaceae</taxon>
        <taxon>Rubritalea</taxon>
    </lineage>
</organism>
<dbReference type="RefSeq" id="WP_377094339.1">
    <property type="nucleotide sequence ID" value="NZ_JBHSJM010000001.1"/>
</dbReference>
<dbReference type="NCBIfam" id="TIGR02595">
    <property type="entry name" value="PEP_CTERM"/>
    <property type="match status" value="1"/>
</dbReference>
<comment type="caution">
    <text evidence="3">The sequence shown here is derived from an EMBL/GenBank/DDBJ whole genome shotgun (WGS) entry which is preliminary data.</text>
</comment>
<feature type="domain" description="Ice-binding protein C-terminal" evidence="2">
    <location>
        <begin position="215"/>
        <end position="238"/>
    </location>
</feature>
<dbReference type="Proteomes" id="UP001597297">
    <property type="component" value="Unassembled WGS sequence"/>
</dbReference>
<evidence type="ECO:0000313" key="3">
    <source>
        <dbReference type="EMBL" id="MFD2276318.1"/>
    </source>
</evidence>
<dbReference type="Pfam" id="PF07589">
    <property type="entry name" value="PEP-CTERM"/>
    <property type="match status" value="1"/>
</dbReference>
<reference evidence="4" key="1">
    <citation type="journal article" date="2019" name="Int. J. Syst. Evol. Microbiol.">
        <title>The Global Catalogue of Microorganisms (GCM) 10K type strain sequencing project: providing services to taxonomists for standard genome sequencing and annotation.</title>
        <authorList>
            <consortium name="The Broad Institute Genomics Platform"/>
            <consortium name="The Broad Institute Genome Sequencing Center for Infectious Disease"/>
            <person name="Wu L."/>
            <person name="Ma J."/>
        </authorList>
    </citation>
    <scope>NUCLEOTIDE SEQUENCE [LARGE SCALE GENOMIC DNA]</scope>
    <source>
        <strain evidence="4">JCM 16545</strain>
    </source>
</reference>
<dbReference type="EMBL" id="JBHUJC010000020">
    <property type="protein sequence ID" value="MFD2276318.1"/>
    <property type="molecule type" value="Genomic_DNA"/>
</dbReference>
<accession>A0ABW5E4Y8</accession>
<keyword evidence="1" id="KW-0732">Signal</keyword>
<protein>
    <submittedName>
        <fullName evidence="3">PEP-CTERM sorting domain-containing protein</fullName>
    </submittedName>
</protein>
<sequence>MKKIPFILLAGLISSISAHATTLIYEEDFSNATLNSNGNPYLGGWYSNQIGFEEFTGSSSDTSITNSDTLKVSSSSTHRSAAIILGPDSFANGSGLYTLSFDIVSFEGPSGDSATVSIWQGSGYDLDENSADALILDTYNEMLKSQGNATASMTSRSEHTSPVTDYRQTFFYDGTSAVALFFGVENDGSWPFPTAEYDNISITQGFGAATPPPIAVPEPSSLALLGLSSLFLITRRRR</sequence>